<keyword evidence="1" id="KW-0479">Metal-binding</keyword>
<dbReference type="PANTHER" id="PTHR11061:SF49">
    <property type="entry name" value="23S RRNA (URACIL(1939)-C(5))-METHYLTRANSFERASE RLMD"/>
    <property type="match status" value="1"/>
</dbReference>
<reference evidence="7 9" key="1">
    <citation type="submission" date="2012-11" db="EMBL/GenBank/DDBJ databases">
        <title>Whole genome sequence of Acetobacter indonesiensis 5H-1.</title>
        <authorList>
            <person name="Azuma Y."/>
            <person name="Higashiura N."/>
            <person name="Hirakawa H."/>
            <person name="Matsushita K."/>
        </authorList>
    </citation>
    <scope>NUCLEOTIDE SEQUENCE [LARGE SCALE GENOMIC DNA]</scope>
    <source>
        <strain evidence="7 9">5H-1</strain>
    </source>
</reference>
<keyword evidence="5" id="KW-0411">Iron-sulfur</keyword>
<keyword evidence="1" id="KW-0408">Iron</keyword>
<dbReference type="PROSITE" id="PS51687">
    <property type="entry name" value="SAM_MT_RNA_M5U"/>
    <property type="match status" value="1"/>
</dbReference>
<dbReference type="Proteomes" id="UP000321104">
    <property type="component" value="Unassembled WGS sequence"/>
</dbReference>
<evidence type="ECO:0000313" key="10">
    <source>
        <dbReference type="Proteomes" id="UP000321104"/>
    </source>
</evidence>
<evidence type="ECO:0000313" key="9">
    <source>
        <dbReference type="Proteomes" id="UP000032673"/>
    </source>
</evidence>
<dbReference type="AlphaFoldDB" id="A0A6N3T732"/>
<keyword evidence="2 6" id="KW-0489">Methyltransferase</keyword>
<dbReference type="Gene3D" id="2.40.50.140">
    <property type="entry name" value="Nucleic acid-binding proteins"/>
    <property type="match status" value="1"/>
</dbReference>
<name>A0A6N3T732_9PROT</name>
<accession>A0A6N3T732</accession>
<comment type="similarity">
    <text evidence="6">Belongs to the class I-like SAM-binding methyltransferase superfamily. RNA M5U methyltransferase family.</text>
</comment>
<evidence type="ECO:0000256" key="3">
    <source>
        <dbReference type="ARBA" id="ARBA00022679"/>
    </source>
</evidence>
<keyword evidence="1" id="KW-0004">4Fe-4S</keyword>
<proteinExistence type="inferred from homology"/>
<feature type="active site" description="Nucleophile" evidence="6">
    <location>
        <position position="386"/>
    </location>
</feature>
<evidence type="ECO:0000256" key="1">
    <source>
        <dbReference type="ARBA" id="ARBA00022485"/>
    </source>
</evidence>
<reference evidence="8 10" key="2">
    <citation type="submission" date="2019-07" db="EMBL/GenBank/DDBJ databases">
        <title>Whole genome shotgun sequence of Acetobacter indonesiensis NBRC 16471.</title>
        <authorList>
            <person name="Hosoyama A."/>
            <person name="Uohara A."/>
            <person name="Ohji S."/>
            <person name="Ichikawa N."/>
        </authorList>
    </citation>
    <scope>NUCLEOTIDE SEQUENCE [LARGE SCALE GENOMIC DNA]</scope>
    <source>
        <strain evidence="8 10">NBRC 16471</strain>
    </source>
</reference>
<dbReference type="InterPro" id="IPR010280">
    <property type="entry name" value="U5_MeTrfase_fam"/>
</dbReference>
<dbReference type="Proteomes" id="UP000032673">
    <property type="component" value="Unassembled WGS sequence"/>
</dbReference>
<protein>
    <submittedName>
        <fullName evidence="8">RNA methyltransferase</fullName>
    </submittedName>
    <submittedName>
        <fullName evidence="7">Ribosomal RNA 23S/tRNA (Uracil-5-)methyltransferase</fullName>
    </submittedName>
</protein>
<evidence type="ECO:0000313" key="8">
    <source>
        <dbReference type="EMBL" id="GEN03367.1"/>
    </source>
</evidence>
<organism evidence="8 10">
    <name type="scientific">Acetobacter indonesiensis</name>
    <dbReference type="NCBI Taxonomy" id="104101"/>
    <lineage>
        <taxon>Bacteria</taxon>
        <taxon>Pseudomonadati</taxon>
        <taxon>Pseudomonadota</taxon>
        <taxon>Alphaproteobacteria</taxon>
        <taxon>Acetobacterales</taxon>
        <taxon>Acetobacteraceae</taxon>
        <taxon>Acetobacter</taxon>
    </lineage>
</organism>
<dbReference type="GO" id="GO:0070475">
    <property type="term" value="P:rRNA base methylation"/>
    <property type="evidence" value="ECO:0007669"/>
    <property type="project" value="TreeGrafter"/>
</dbReference>
<feature type="binding site" evidence="6">
    <location>
        <position position="360"/>
    </location>
    <ligand>
        <name>S-adenosyl-L-methionine</name>
        <dbReference type="ChEBI" id="CHEBI:59789"/>
    </ligand>
</feature>
<evidence type="ECO:0000256" key="4">
    <source>
        <dbReference type="ARBA" id="ARBA00022691"/>
    </source>
</evidence>
<feature type="binding site" evidence="6">
    <location>
        <position position="316"/>
    </location>
    <ligand>
        <name>S-adenosyl-L-methionine</name>
        <dbReference type="ChEBI" id="CHEBI:59789"/>
    </ligand>
</feature>
<feature type="binding site" evidence="6">
    <location>
        <position position="265"/>
    </location>
    <ligand>
        <name>S-adenosyl-L-methionine</name>
        <dbReference type="ChEBI" id="CHEBI:59789"/>
    </ligand>
</feature>
<dbReference type="SUPFAM" id="SSF53335">
    <property type="entry name" value="S-adenosyl-L-methionine-dependent methyltransferases"/>
    <property type="match status" value="1"/>
</dbReference>
<keyword evidence="9" id="KW-1185">Reference proteome</keyword>
<comment type="caution">
    <text evidence="8">The sequence shown here is derived from an EMBL/GenBank/DDBJ whole genome shotgun (WGS) entry which is preliminary data.</text>
</comment>
<dbReference type="RefSeq" id="WP_255319303.1">
    <property type="nucleotide sequence ID" value="NZ_BAMW01000007.1"/>
</dbReference>
<keyword evidence="4 6" id="KW-0949">S-adenosyl-L-methionine</keyword>
<dbReference type="SUPFAM" id="SSF50249">
    <property type="entry name" value="Nucleic acid-binding proteins"/>
    <property type="match status" value="1"/>
</dbReference>
<dbReference type="GO" id="GO:0051539">
    <property type="term" value="F:4 iron, 4 sulfur cluster binding"/>
    <property type="evidence" value="ECO:0007669"/>
    <property type="project" value="UniProtKB-KW"/>
</dbReference>
<dbReference type="Pfam" id="PF05958">
    <property type="entry name" value="tRNA_U5-meth_tr"/>
    <property type="match status" value="1"/>
</dbReference>
<dbReference type="Gene3D" id="3.40.50.150">
    <property type="entry name" value="Vaccinia Virus protein VP39"/>
    <property type="match status" value="1"/>
</dbReference>
<evidence type="ECO:0000256" key="2">
    <source>
        <dbReference type="ARBA" id="ARBA00022603"/>
    </source>
</evidence>
<dbReference type="EMBL" id="BJXQ01000006">
    <property type="protein sequence ID" value="GEN03367.1"/>
    <property type="molecule type" value="Genomic_DNA"/>
</dbReference>
<feature type="binding site" evidence="6">
    <location>
        <position position="296"/>
    </location>
    <ligand>
        <name>S-adenosyl-L-methionine</name>
        <dbReference type="ChEBI" id="CHEBI:59789"/>
    </ligand>
</feature>
<dbReference type="GO" id="GO:0070041">
    <property type="term" value="F:rRNA (uridine-C5-)-methyltransferase activity"/>
    <property type="evidence" value="ECO:0007669"/>
    <property type="project" value="TreeGrafter"/>
</dbReference>
<dbReference type="EMBL" id="BAMW01000007">
    <property type="protein sequence ID" value="GAN62357.1"/>
    <property type="molecule type" value="Genomic_DNA"/>
</dbReference>
<keyword evidence="3 6" id="KW-0808">Transferase</keyword>
<dbReference type="InterPro" id="IPR012340">
    <property type="entry name" value="NA-bd_OB-fold"/>
</dbReference>
<dbReference type="Gene3D" id="2.40.50.1070">
    <property type="match status" value="1"/>
</dbReference>
<evidence type="ECO:0000313" key="7">
    <source>
        <dbReference type="EMBL" id="GAN62357.1"/>
    </source>
</evidence>
<dbReference type="PANTHER" id="PTHR11061">
    <property type="entry name" value="RNA M5U METHYLTRANSFERASE"/>
    <property type="match status" value="1"/>
</dbReference>
<gene>
    <name evidence="8" type="primary">TrmA</name>
    <name evidence="7" type="ORF">Abin_007_047</name>
    <name evidence="8" type="ORF">AIN02nite_13920</name>
</gene>
<evidence type="ECO:0000256" key="5">
    <source>
        <dbReference type="ARBA" id="ARBA00023014"/>
    </source>
</evidence>
<evidence type="ECO:0000256" key="6">
    <source>
        <dbReference type="PROSITE-ProRule" id="PRU01024"/>
    </source>
</evidence>
<dbReference type="InterPro" id="IPR029063">
    <property type="entry name" value="SAM-dependent_MTases_sf"/>
</dbReference>
<sequence>MSIAENGPATPTTIDATIAYLGAQGDGGARLPDGSIVHVPFTLPGEVVRLQNSAGRWVLDKILTASPDRVEPPCPLFGECGGCTLQHMRPAALLEWKVDRVKAALGKAGFTDSPNPQDFQVSPHSRRRADLAIRRQGKAILLGLHARNSSDVVDLTSCLVLHPTIINALPALRDGLRSLEGLRQSGDIQLNVLDSGLDVLLSTDHSLTTGDRTRLAALAELLSIPRISWKPQSGNGEAENVAQRGSVRHKLGDAEVSPPAGAFLQATAESELWIQQAVVHALPKKLGKRDTIIELYAGCGTLSFPLANHARVLAYEGYASAASALKAGSGGTRVTASCRDLNRQPIMSKDLTAAAVVVLDPPHAGAKLQMMQLTMGKPKTVIYVSCNPAALAKDASGLHSAGYTVSSVTVIDQFLWSAEVEAVCGFTHGSSHRSRNGLSRSG</sequence>